<keyword evidence="5" id="KW-0804">Transcription</keyword>
<dbReference type="CDD" id="cd06171">
    <property type="entry name" value="Sigma70_r4"/>
    <property type="match status" value="1"/>
</dbReference>
<feature type="compositionally biased region" description="Polar residues" evidence="6">
    <location>
        <begin position="10"/>
        <end position="25"/>
    </location>
</feature>
<dbReference type="InterPro" id="IPR013325">
    <property type="entry name" value="RNA_pol_sigma_r2"/>
</dbReference>
<sequence>MMDSKKQVKGQESSKPSHPISNPSTLEDAMQEYQTALLRYATRVLNSEDAAQDVVQEAFIRLHGNLEKISARGVQLKGWLFRTTHNAAVDYIRRESRRRSLHERQSKQADLFANDPGAQHERDEKQALVMRHLNTLKPKEREVLVLRLQEGMSYKEIAGVLKRSEGYVGTLIHNATKKLSQSLRQAGVVS</sequence>
<dbReference type="InterPro" id="IPR014284">
    <property type="entry name" value="RNA_pol_sigma-70_dom"/>
</dbReference>
<keyword evidence="10" id="KW-1185">Reference proteome</keyword>
<dbReference type="InterPro" id="IPR013324">
    <property type="entry name" value="RNA_pol_sigma_r3/r4-like"/>
</dbReference>
<proteinExistence type="inferred from homology"/>
<dbReference type="RefSeq" id="WP_136082232.1">
    <property type="nucleotide sequence ID" value="NZ_CAAHFG010000004.1"/>
</dbReference>
<evidence type="ECO:0000256" key="4">
    <source>
        <dbReference type="ARBA" id="ARBA00023125"/>
    </source>
</evidence>
<evidence type="ECO:0000313" key="9">
    <source>
        <dbReference type="EMBL" id="VGO16704.1"/>
    </source>
</evidence>
<dbReference type="InterPro" id="IPR039425">
    <property type="entry name" value="RNA_pol_sigma-70-like"/>
</dbReference>
<keyword evidence="4" id="KW-0238">DNA-binding</keyword>
<dbReference type="GO" id="GO:0003677">
    <property type="term" value="F:DNA binding"/>
    <property type="evidence" value="ECO:0007669"/>
    <property type="project" value="UniProtKB-KW"/>
</dbReference>
<dbReference type="SUPFAM" id="SSF88946">
    <property type="entry name" value="Sigma2 domain of RNA polymerase sigma factors"/>
    <property type="match status" value="1"/>
</dbReference>
<name>A0A6C2UBG8_PONDE</name>
<dbReference type="SUPFAM" id="SSF88659">
    <property type="entry name" value="Sigma3 and sigma4 domains of RNA polymerase sigma factors"/>
    <property type="match status" value="1"/>
</dbReference>
<evidence type="ECO:0000256" key="3">
    <source>
        <dbReference type="ARBA" id="ARBA00023082"/>
    </source>
</evidence>
<keyword evidence="3" id="KW-0731">Sigma factor</keyword>
<dbReference type="Pfam" id="PF04542">
    <property type="entry name" value="Sigma70_r2"/>
    <property type="match status" value="1"/>
</dbReference>
<organism evidence="9 10">
    <name type="scientific">Pontiella desulfatans</name>
    <dbReference type="NCBI Taxonomy" id="2750659"/>
    <lineage>
        <taxon>Bacteria</taxon>
        <taxon>Pseudomonadati</taxon>
        <taxon>Kiritimatiellota</taxon>
        <taxon>Kiritimatiellia</taxon>
        <taxon>Kiritimatiellales</taxon>
        <taxon>Pontiellaceae</taxon>
        <taxon>Pontiella</taxon>
    </lineage>
</organism>
<evidence type="ECO:0000256" key="2">
    <source>
        <dbReference type="ARBA" id="ARBA00023015"/>
    </source>
</evidence>
<evidence type="ECO:0000259" key="8">
    <source>
        <dbReference type="Pfam" id="PF08281"/>
    </source>
</evidence>
<feature type="region of interest" description="Disordered" evidence="6">
    <location>
        <begin position="1"/>
        <end position="25"/>
    </location>
</feature>
<dbReference type="GO" id="GO:0006352">
    <property type="term" value="P:DNA-templated transcription initiation"/>
    <property type="evidence" value="ECO:0007669"/>
    <property type="project" value="InterPro"/>
</dbReference>
<feature type="domain" description="RNA polymerase sigma-70 region 2" evidence="7">
    <location>
        <begin position="31"/>
        <end position="98"/>
    </location>
</feature>
<keyword evidence="2" id="KW-0805">Transcription regulation</keyword>
<evidence type="ECO:0000313" key="10">
    <source>
        <dbReference type="Proteomes" id="UP000366872"/>
    </source>
</evidence>
<evidence type="ECO:0000256" key="6">
    <source>
        <dbReference type="SAM" id="MobiDB-lite"/>
    </source>
</evidence>
<dbReference type="InterPro" id="IPR013249">
    <property type="entry name" value="RNA_pol_sigma70_r4_t2"/>
</dbReference>
<dbReference type="AlphaFoldDB" id="A0A6C2UBG8"/>
<dbReference type="PANTHER" id="PTHR43133">
    <property type="entry name" value="RNA POLYMERASE ECF-TYPE SIGMA FACTO"/>
    <property type="match status" value="1"/>
</dbReference>
<dbReference type="InterPro" id="IPR007627">
    <property type="entry name" value="RNA_pol_sigma70_r2"/>
</dbReference>
<evidence type="ECO:0000256" key="1">
    <source>
        <dbReference type="ARBA" id="ARBA00010641"/>
    </source>
</evidence>
<protein>
    <submittedName>
        <fullName evidence="9">RNA polymerase sigma-E factor</fullName>
    </submittedName>
</protein>
<dbReference type="EMBL" id="CAAHFG010000004">
    <property type="protein sequence ID" value="VGO16704.1"/>
    <property type="molecule type" value="Genomic_DNA"/>
</dbReference>
<dbReference type="GO" id="GO:0016987">
    <property type="term" value="F:sigma factor activity"/>
    <property type="evidence" value="ECO:0007669"/>
    <property type="project" value="UniProtKB-KW"/>
</dbReference>
<accession>A0A6C2UBG8</accession>
<dbReference type="Gene3D" id="1.10.10.10">
    <property type="entry name" value="Winged helix-like DNA-binding domain superfamily/Winged helix DNA-binding domain"/>
    <property type="match status" value="1"/>
</dbReference>
<evidence type="ECO:0000259" key="7">
    <source>
        <dbReference type="Pfam" id="PF04542"/>
    </source>
</evidence>
<dbReference type="NCBIfam" id="TIGR02937">
    <property type="entry name" value="sigma70-ECF"/>
    <property type="match status" value="1"/>
</dbReference>
<feature type="domain" description="RNA polymerase sigma factor 70 region 4 type 2" evidence="8">
    <location>
        <begin position="129"/>
        <end position="179"/>
    </location>
</feature>
<reference evidence="9 10" key="1">
    <citation type="submission" date="2019-04" db="EMBL/GenBank/DDBJ databases">
        <authorList>
            <person name="Van Vliet M D."/>
        </authorList>
    </citation>
    <scope>NUCLEOTIDE SEQUENCE [LARGE SCALE GENOMIC DNA]</scope>
    <source>
        <strain evidence="9 10">F1</strain>
    </source>
</reference>
<gene>
    <name evidence="9" type="primary">sigE_8</name>
    <name evidence="9" type="ORF">PDESU_05295</name>
</gene>
<dbReference type="InterPro" id="IPR036388">
    <property type="entry name" value="WH-like_DNA-bd_sf"/>
</dbReference>
<dbReference type="Gene3D" id="1.10.1740.10">
    <property type="match status" value="1"/>
</dbReference>
<dbReference type="PANTHER" id="PTHR43133:SF8">
    <property type="entry name" value="RNA POLYMERASE SIGMA FACTOR HI_1459-RELATED"/>
    <property type="match status" value="1"/>
</dbReference>
<comment type="similarity">
    <text evidence="1">Belongs to the sigma-70 factor family. ECF subfamily.</text>
</comment>
<dbReference type="Proteomes" id="UP000366872">
    <property type="component" value="Unassembled WGS sequence"/>
</dbReference>
<dbReference type="Pfam" id="PF08281">
    <property type="entry name" value="Sigma70_r4_2"/>
    <property type="match status" value="1"/>
</dbReference>
<evidence type="ECO:0000256" key="5">
    <source>
        <dbReference type="ARBA" id="ARBA00023163"/>
    </source>
</evidence>